<keyword evidence="1" id="KW-0472">Membrane</keyword>
<feature type="transmembrane region" description="Helical" evidence="1">
    <location>
        <begin position="747"/>
        <end position="768"/>
    </location>
</feature>
<evidence type="ECO:0000313" key="2">
    <source>
        <dbReference type="EMBL" id="SEM80632.1"/>
    </source>
</evidence>
<sequence>MATESVNTVTEPAQPRKPALNRRLGFFALIALLIGVLIGYFSYVDSREDLVNNDYYRVLYEASNKLNENLSQLRKMHVNKESLNSIRTQLPSYKRKIPQNSSISKNLKFVLKGQSIKIRDGDSNNAEDIAEIRITDILPTPKRGFSQYLFASNKGKVLAVIGDEKTISIDTLTSVSKEIEKNKRRFQFKLNQPTNNNSKKAGWDLPSFSSHVDMKLSHEEFRIFIFPFSLATPLIREGVKDNLEKEKSTDTNADRDINTLYLVGLLPKYKLHTEGSEYRDLPLLLVALIFSLFVWALLRLYLLPKNQSISSGYRRFTMASSYGFIIALIALLLAFMQKTALQANKDHYAAEYGKKLASDLEDDLKLVFDRLDNYRAFYQKLITGLDQLPSVSTNCLENPQRPECNEPATKEFSNLIKDSLNSIVKSRGCSHSLRKILPSHAFTHATDYRINKPSEDKHCKFNLSDIKLDRFAEEVLLKAYQNKPDNLYTLGFVAGNQIIAVNNPKNTDKIYSYLSIPEGKHYIPDKILGVTSINDEGKITLPPIFYRESNAPPLILNLTHRDYYKKVRSYQGWHLDLCDDNKKEKNGKCVFENVYIQRVLNISDGTRGTTISMPMVDQDSINNRSKPALAYTLTADVILPSVSLAAPAPYDFIYMVIERNSGDVLFHSDESRTLVENLYYSGNNQSNLGEWLKTGLDRFGIVDKEVMSGHYHGQPGRFKSVEAPVDEWAIVIFYPDESLDVVMAKQFLIISVNFAIVLLLFAFSLYVIRKLNWASSLKNRLSIPETINGRKIFMAVTILICVIYTSYYTSLLLTLDKAPFDSAKKCDLQSIAGILIVTGILIFFLCKTIRSKKFIPVVILLSMSILKFCYLYTVDVGQIPLKTLEFHYQQVDCNWLNYERQESIKMAISRYPNSITDHRIHPITLLPMTELQESLDEDKSVCQNYSSQTELGNHLSLNSLIDFWQWIYNLQLVNSEPPASKTIKKSQQVNNDTSWWHTDSVTFTSIFTLVVSFVMILLIIWFWYEFTRQTLWKRLYCSDRFLQHIKKLTQAKFTQPDWNQYHSKLIIECDRTKLNGIDLTLLLGTAAMHNSQSAESRQHILLTGFDTLYQLSPCLQRLGAQTHAQPDLKLNVEQNPANKELDVQIWDIEACLAQPDFRQNLLDLIMEMKSLTLANQLNSFTIYAEHHNLQRIKIKDPLQMNCGSVLKHAEYLSWAECLMDFNVKVAKEFERQIDQSFLMREIADFPELSFLSREPLKTYENTKEDSWNKHRDATIEARLTTIHYILMRAGALYRFKWESCSNAEKLALLNLDKQQRLNPSNTQMIEHLAVNGLIKVEHGRLEIVNNSFAYFVRNAETADTINQLVREGEAGVWKDYRLPIGLLMILIIGGITLVSGEAVSIVTASVVGIIGAITSVIKSTSMFKEQARE</sequence>
<keyword evidence="1" id="KW-0812">Transmembrane</keyword>
<name>A0A1H8BCT8_9PROT</name>
<protein>
    <submittedName>
        <fullName evidence="2">Uncharacterized protein</fullName>
    </submittedName>
</protein>
<feature type="transmembrane region" description="Helical" evidence="1">
    <location>
        <begin position="828"/>
        <end position="846"/>
    </location>
</feature>
<gene>
    <name evidence="2" type="ORF">SAMN05216325_102210</name>
</gene>
<dbReference type="EMBL" id="FOCP01000002">
    <property type="protein sequence ID" value="SEM80632.1"/>
    <property type="molecule type" value="Genomic_DNA"/>
</dbReference>
<dbReference type="Proteomes" id="UP000199459">
    <property type="component" value="Unassembled WGS sequence"/>
</dbReference>
<feature type="transmembrane region" description="Helical" evidence="1">
    <location>
        <begin position="24"/>
        <end position="43"/>
    </location>
</feature>
<feature type="transmembrane region" description="Helical" evidence="1">
    <location>
        <begin position="789"/>
        <end position="808"/>
    </location>
</feature>
<dbReference type="OrthoDB" id="7481928at2"/>
<reference evidence="2 3" key="1">
    <citation type="submission" date="2016-10" db="EMBL/GenBank/DDBJ databases">
        <authorList>
            <person name="de Groot N.N."/>
        </authorList>
    </citation>
    <scope>NUCLEOTIDE SEQUENCE [LARGE SCALE GENOMIC DNA]</scope>
    <source>
        <strain evidence="2 3">Nm22</strain>
    </source>
</reference>
<feature type="transmembrane region" description="Helical" evidence="1">
    <location>
        <begin position="853"/>
        <end position="873"/>
    </location>
</feature>
<feature type="transmembrane region" description="Helical" evidence="1">
    <location>
        <begin position="1001"/>
        <end position="1024"/>
    </location>
</feature>
<accession>A0A1H8BCT8</accession>
<dbReference type="RefSeq" id="WP_090627587.1">
    <property type="nucleotide sequence ID" value="NZ_FOCP01000002.1"/>
</dbReference>
<proteinExistence type="predicted"/>
<evidence type="ECO:0000313" key="3">
    <source>
        <dbReference type="Proteomes" id="UP000199459"/>
    </source>
</evidence>
<feature type="transmembrane region" description="Helical" evidence="1">
    <location>
        <begin position="281"/>
        <end position="304"/>
    </location>
</feature>
<keyword evidence="1" id="KW-1133">Transmembrane helix</keyword>
<feature type="transmembrane region" description="Helical" evidence="1">
    <location>
        <begin position="1376"/>
        <end position="1393"/>
    </location>
</feature>
<feature type="transmembrane region" description="Helical" evidence="1">
    <location>
        <begin position="1399"/>
        <end position="1417"/>
    </location>
</feature>
<feature type="transmembrane region" description="Helical" evidence="1">
    <location>
        <begin position="316"/>
        <end position="336"/>
    </location>
</feature>
<organism evidence="2 3">
    <name type="scientific">Nitrosomonas marina</name>
    <dbReference type="NCBI Taxonomy" id="917"/>
    <lineage>
        <taxon>Bacteria</taxon>
        <taxon>Pseudomonadati</taxon>
        <taxon>Pseudomonadota</taxon>
        <taxon>Betaproteobacteria</taxon>
        <taxon>Nitrosomonadales</taxon>
        <taxon>Nitrosomonadaceae</taxon>
        <taxon>Nitrosomonas</taxon>
    </lineage>
</organism>
<evidence type="ECO:0000256" key="1">
    <source>
        <dbReference type="SAM" id="Phobius"/>
    </source>
</evidence>